<comment type="caution">
    <text evidence="1">The sequence shown here is derived from an EMBL/GenBank/DDBJ whole genome shotgun (WGS) entry which is preliminary data.</text>
</comment>
<accession>A0ACB9PD65</accession>
<keyword evidence="2" id="KW-1185">Reference proteome</keyword>
<dbReference type="EMBL" id="CM039429">
    <property type="protein sequence ID" value="KAI4346440.1"/>
    <property type="molecule type" value="Genomic_DNA"/>
</dbReference>
<protein>
    <submittedName>
        <fullName evidence="1">Uncharacterized protein</fullName>
    </submittedName>
</protein>
<dbReference type="Proteomes" id="UP000828941">
    <property type="component" value="Chromosome 4"/>
</dbReference>
<reference evidence="1 2" key="1">
    <citation type="journal article" date="2022" name="DNA Res.">
        <title>Chromosomal-level genome assembly of the orchid tree Bauhinia variegata (Leguminosae; Cercidoideae) supports the allotetraploid origin hypothesis of Bauhinia.</title>
        <authorList>
            <person name="Zhong Y."/>
            <person name="Chen Y."/>
            <person name="Zheng D."/>
            <person name="Pang J."/>
            <person name="Liu Y."/>
            <person name="Luo S."/>
            <person name="Meng S."/>
            <person name="Qian L."/>
            <person name="Wei D."/>
            <person name="Dai S."/>
            <person name="Zhou R."/>
        </authorList>
    </citation>
    <scope>NUCLEOTIDE SEQUENCE [LARGE SCALE GENOMIC DNA]</scope>
    <source>
        <strain evidence="1">BV-YZ2020</strain>
    </source>
</reference>
<evidence type="ECO:0000313" key="2">
    <source>
        <dbReference type="Proteomes" id="UP000828941"/>
    </source>
</evidence>
<proteinExistence type="predicted"/>
<sequence>MQSRKREEPHDTVSPTLKLRSQPRLEVGLDTQRRTRRDVSDRSPMQLRNLSPQKLGCVRKCVVMNKASDDAFETRGNEWQLGGGKSIRVRSRSSPIEQVRKRPHFDEGVRDRSNSPPPVVLRPRYEMSENMEYNVDDQNLDAKRVYGYEHGKSRINREKQFIQSRLGSEQGMLDHKLVINENEVRGSYKIVPDTGLSLQYNETSEQLPVLPRSVGVARLEQERLQHRDLIPSDKLPLTESYKVPEKAIAHARDVSYSTASSSQTKDFASTSHMKDHQSCSLGMSRSDISSSHHDDIHRPPSYEQSRSSGKLTEPLGFVGYEQKQFIEITKGPGTGQRTIAYKRQAYSPAMDENEEYHNSKLQVTEQDERGYQYDDYPRRIAPHGRLDYEQALMEYNNREFSRPSIMHPVLDRIDKGEDSYGNHRRGTIQLQDHPAIQKQNYFDYSTMSRTLVMSKQSEDYLGPGYPEIGKRLPQDYEISYIATSEGDRLPIVRSHYESQRGNGGSRPQQERFQISLSKYNPEIHRHAARVQEMKPDLGVQNHINRLAQRKYYTDEEIRVRDARTINSSKRVAPEEFQDIYETEEWIDEDEMNILHSSGNVGFDNEIYRKDNREYNGQNNEEDFTSDDWLARQDSLRHAQFRSVRFRNYSGQSVKSHPKSNSSSWYKSQHFNKRSAFHKPSKVWKQYHSYNENVHSNNDGSSEGWLIAGESEPSEDSEEFKQMVDAAFLMYSKKLNLNSYVQRRYKEQGRAGSLYCIVCGRSSSKEFMDTRRLVTHTFMSHKTGLRAKHLGLHKAICVLLGWDTVVPEDTVTWVPQVLPNVEAFAQKEDLIMWPPLVIIHNVTMSGDNPQEWKVVGMETIEAFLRGKGFVRGRIKLCLGKPADQSIILVKFLGTFVGLGDAERLHKYLSDNNRGRVSKNSKSIGETEPHGDNVEHILYGYMGIAEDLDKLDFNSKKWIMIKSKKEIEDLGNAPVK</sequence>
<evidence type="ECO:0000313" key="1">
    <source>
        <dbReference type="EMBL" id="KAI4346440.1"/>
    </source>
</evidence>
<organism evidence="1 2">
    <name type="scientific">Bauhinia variegata</name>
    <name type="common">Purple orchid tree</name>
    <name type="synonym">Phanera variegata</name>
    <dbReference type="NCBI Taxonomy" id="167791"/>
    <lineage>
        <taxon>Eukaryota</taxon>
        <taxon>Viridiplantae</taxon>
        <taxon>Streptophyta</taxon>
        <taxon>Embryophyta</taxon>
        <taxon>Tracheophyta</taxon>
        <taxon>Spermatophyta</taxon>
        <taxon>Magnoliopsida</taxon>
        <taxon>eudicotyledons</taxon>
        <taxon>Gunneridae</taxon>
        <taxon>Pentapetalae</taxon>
        <taxon>rosids</taxon>
        <taxon>fabids</taxon>
        <taxon>Fabales</taxon>
        <taxon>Fabaceae</taxon>
        <taxon>Cercidoideae</taxon>
        <taxon>Cercideae</taxon>
        <taxon>Bauhiniinae</taxon>
        <taxon>Bauhinia</taxon>
    </lineage>
</organism>
<gene>
    <name evidence="1" type="ORF">L6164_007335</name>
</gene>
<name>A0ACB9PD65_BAUVA</name>